<dbReference type="EMBL" id="PYDT01000001">
    <property type="protein sequence ID" value="THU73053.1"/>
    <property type="molecule type" value="Genomic_DNA"/>
</dbReference>
<proteinExistence type="predicted"/>
<dbReference type="Proteomes" id="UP000317650">
    <property type="component" value="Chromosome 4"/>
</dbReference>
<dbReference type="InterPro" id="IPR008999">
    <property type="entry name" value="Actin-crosslinking"/>
</dbReference>
<feature type="region of interest" description="Disordered" evidence="1">
    <location>
        <begin position="165"/>
        <end position="212"/>
    </location>
</feature>
<evidence type="ECO:0000256" key="1">
    <source>
        <dbReference type="SAM" id="MobiDB-lite"/>
    </source>
</evidence>
<feature type="compositionally biased region" description="Polar residues" evidence="1">
    <location>
        <begin position="290"/>
        <end position="305"/>
    </location>
</feature>
<dbReference type="InterPro" id="IPR007679">
    <property type="entry name" value="DUF569"/>
</dbReference>
<dbReference type="STRING" id="52838.A0A4S8KD18"/>
<dbReference type="AlphaFoldDB" id="A0A4S8KD18"/>
<feature type="region of interest" description="Disordered" evidence="1">
    <location>
        <begin position="250"/>
        <end position="305"/>
    </location>
</feature>
<dbReference type="Pfam" id="PF04601">
    <property type="entry name" value="DUF569"/>
    <property type="match status" value="1"/>
</dbReference>
<protein>
    <recommendedName>
        <fullName evidence="2">DUF569 domain-containing protein</fullName>
    </recommendedName>
</protein>
<gene>
    <name evidence="3" type="ORF">C4D60_Mb04t18740</name>
</gene>
<accession>A0A4S8KD18</accession>
<dbReference type="PANTHER" id="PTHR31205:SF69">
    <property type="entry name" value="ACTIN CROSS-LINKING PROTEIN (DUF569)"/>
    <property type="match status" value="1"/>
</dbReference>
<name>A0A4S8KD18_MUSBA</name>
<feature type="compositionally biased region" description="Basic residues" evidence="1">
    <location>
        <begin position="199"/>
        <end position="208"/>
    </location>
</feature>
<organism evidence="3 4">
    <name type="scientific">Musa balbisiana</name>
    <name type="common">Banana</name>
    <dbReference type="NCBI Taxonomy" id="52838"/>
    <lineage>
        <taxon>Eukaryota</taxon>
        <taxon>Viridiplantae</taxon>
        <taxon>Streptophyta</taxon>
        <taxon>Embryophyta</taxon>
        <taxon>Tracheophyta</taxon>
        <taxon>Spermatophyta</taxon>
        <taxon>Magnoliopsida</taxon>
        <taxon>Liliopsida</taxon>
        <taxon>Zingiberales</taxon>
        <taxon>Musaceae</taxon>
        <taxon>Musa</taxon>
    </lineage>
</organism>
<keyword evidence="4" id="KW-1185">Reference proteome</keyword>
<feature type="domain" description="DUF569" evidence="2">
    <location>
        <begin position="1"/>
        <end position="149"/>
    </location>
</feature>
<evidence type="ECO:0000313" key="4">
    <source>
        <dbReference type="Proteomes" id="UP000317650"/>
    </source>
</evidence>
<dbReference type="SUPFAM" id="SSF50405">
    <property type="entry name" value="Actin-crosslinking proteins"/>
    <property type="match status" value="1"/>
</dbReference>
<sequence>MEFFTEVRVVRLQSNHKKYLVAEEDGRRVRQHPDGSSDGARWAVELVHNDSDGEDEARIRLRSCLGRYLAVPFASHPRLDHFTDKVVLQLVTGNFDADCVEWQPLPVGSSFFFRCCFGDFLFADAGWRNTVMVSNSKRVTSDSSDWFLWDVEVLEGNVRRPLPPPPFKFRGKSRARDGASSSAATNVVGDSAHSLRPSPCRRKIRHQSRTSDVVSSSFATIPAAVFPVAAHDSSPSPSPPPRRFKIRLKSRSSDGASSLSATNPASAFPVAADDSSSLDVPKPPSRRSMTRLQAPTSDGASPSNDRASFSWVVVPSSATTVSAASSSSTVAIGSSSTDTTAAFSKSIDEFFSAYDPSGLLTGRHASSSMAVVPSSATSDASSSSSTVAIGFSATDTSAAFSKADDESFSRYVPSWLLTGGNASSSTVAIDSSETDTTTVFSKATDESFSCYLPSWLLTGGHASSSAVVPSSAANDDDDSSSTVAILFSPTNAAPVFSKAANKSFSSHPPSWILTSNHASSSRIVVPSIATNDAATSRILTGGDASSSSAIIPSATIDAAASSSKVDFPSSSSLHRLDLEDFVRRASLAPYTRPSASCQRIYFPLNAQVEGQSETLQWRNKNFMDLHAA</sequence>
<evidence type="ECO:0000259" key="2">
    <source>
        <dbReference type="Pfam" id="PF04601"/>
    </source>
</evidence>
<comment type="caution">
    <text evidence="3">The sequence shown here is derived from an EMBL/GenBank/DDBJ whole genome shotgun (WGS) entry which is preliminary data.</text>
</comment>
<dbReference type="Gene3D" id="2.80.10.50">
    <property type="match status" value="1"/>
</dbReference>
<evidence type="ECO:0000313" key="3">
    <source>
        <dbReference type="EMBL" id="THU73053.1"/>
    </source>
</evidence>
<reference evidence="3 4" key="1">
    <citation type="journal article" date="2019" name="Nat. Plants">
        <title>Genome sequencing of Musa balbisiana reveals subgenome evolution and function divergence in polyploid bananas.</title>
        <authorList>
            <person name="Yao X."/>
        </authorList>
    </citation>
    <scope>NUCLEOTIDE SEQUENCE [LARGE SCALE GENOMIC DNA]</scope>
    <source>
        <strain evidence="4">cv. DH-PKW</strain>
        <tissue evidence="3">Leaves</tissue>
    </source>
</reference>
<dbReference type="PANTHER" id="PTHR31205">
    <property type="entry name" value="ACTIN CROSS-LINKING PROTEIN (DUF569)"/>
    <property type="match status" value="1"/>
</dbReference>
<dbReference type="CDD" id="cd23340">
    <property type="entry name" value="beta-trefoil_FSCN_ACP-like"/>
    <property type="match status" value="1"/>
</dbReference>